<dbReference type="KEGG" id="lmat:92514215"/>
<evidence type="ECO:0000313" key="2">
    <source>
        <dbReference type="EMBL" id="KAG5476476.1"/>
    </source>
</evidence>
<dbReference type="GeneID" id="92514215"/>
<name>A0A836GJZ0_9TRYP</name>
<evidence type="ECO:0000313" key="3">
    <source>
        <dbReference type="Proteomes" id="UP000673552"/>
    </source>
</evidence>
<comment type="caution">
    <text evidence="2">The sequence shown here is derived from an EMBL/GenBank/DDBJ whole genome shotgun (WGS) entry which is preliminary data.</text>
</comment>
<gene>
    <name evidence="2" type="ORF">LSCM1_04183</name>
</gene>
<protein>
    <submittedName>
        <fullName evidence="2">Uncharacterized protein</fullName>
    </submittedName>
</protein>
<feature type="region of interest" description="Disordered" evidence="1">
    <location>
        <begin position="430"/>
        <end position="471"/>
    </location>
</feature>
<feature type="compositionally biased region" description="Polar residues" evidence="1">
    <location>
        <begin position="13"/>
        <end position="24"/>
    </location>
</feature>
<accession>A0A836GJZ0</accession>
<dbReference type="OrthoDB" id="266468at2759"/>
<reference evidence="2 3" key="1">
    <citation type="submission" date="2021-03" db="EMBL/GenBank/DDBJ databases">
        <title>Leishmania (Mundinia) martiniquensis Genome sequencing and assembly.</title>
        <authorList>
            <person name="Almutairi H."/>
            <person name="Gatherer D."/>
        </authorList>
    </citation>
    <scope>NUCLEOTIDE SEQUENCE [LARGE SCALE GENOMIC DNA]</scope>
    <source>
        <strain evidence="2">LSCM1</strain>
    </source>
</reference>
<dbReference type="Proteomes" id="UP000673552">
    <property type="component" value="Chromosome 26"/>
</dbReference>
<dbReference type="RefSeq" id="XP_067177934.1">
    <property type="nucleotide sequence ID" value="XM_067321703.1"/>
</dbReference>
<organism evidence="2 3">
    <name type="scientific">Leishmania martiniquensis</name>
    <dbReference type="NCBI Taxonomy" id="1580590"/>
    <lineage>
        <taxon>Eukaryota</taxon>
        <taxon>Discoba</taxon>
        <taxon>Euglenozoa</taxon>
        <taxon>Kinetoplastea</taxon>
        <taxon>Metakinetoplastina</taxon>
        <taxon>Trypanosomatida</taxon>
        <taxon>Trypanosomatidae</taxon>
        <taxon>Leishmaniinae</taxon>
        <taxon>Leishmania</taxon>
    </lineage>
</organism>
<keyword evidence="3" id="KW-1185">Reference proteome</keyword>
<feature type="region of interest" description="Disordered" evidence="1">
    <location>
        <begin position="1"/>
        <end position="26"/>
    </location>
</feature>
<dbReference type="EMBL" id="JAFEUZ010000026">
    <property type="protein sequence ID" value="KAG5476476.1"/>
    <property type="molecule type" value="Genomic_DNA"/>
</dbReference>
<sequence>MLRPSRPLRRSINEQWTESSSSQRAKGFLASRRVSCRSHAASNSSGSCAAAAPAGPAADPNAEAFSAVPLISVGPCTGEVYNESDLCEVHLVQRLTSSFPAIAADIVDAAAAAADDKSAGSYVHELSTHTPSPLKVETPHYTCLNALLDSADRRPRIPKSGQRLFTSAEVSVLRSEARQAYMRRRRMEERKGLMAAEAEARSLLTDAALDQIAGVRARQTEERESLMRAASTAALPVQYLEQRIRHRIIEEDLKRDEHLRQEGRDAWRLQVQLSKAASEGLSVREVERRAATYRFSAAVTFIIVQEIELRKCVEAESAKCWETLAQEEAQGRADAEQRALVRFLNSPEQLALAAARERRERKRALRTAKLLKLFQEQQEGFVNGCRHGTGGLSLFVGEAPKKACTRCRVKWDENLGYYVSMDRTVKIHSPPSPITSAAGAGAKPAPPAAKRPAAEASKHVSVLPPLKETLK</sequence>
<evidence type="ECO:0000256" key="1">
    <source>
        <dbReference type="SAM" id="MobiDB-lite"/>
    </source>
</evidence>
<dbReference type="AlphaFoldDB" id="A0A836GJZ0"/>
<proteinExistence type="predicted"/>